<organism evidence="2">
    <name type="scientific">Xenopsylla cheopis</name>
    <name type="common">Oriental rat flea</name>
    <name type="synonym">Pulex cheopis</name>
    <dbReference type="NCBI Taxonomy" id="163159"/>
    <lineage>
        <taxon>Eukaryota</taxon>
        <taxon>Metazoa</taxon>
        <taxon>Ecdysozoa</taxon>
        <taxon>Arthropoda</taxon>
        <taxon>Hexapoda</taxon>
        <taxon>Insecta</taxon>
        <taxon>Pterygota</taxon>
        <taxon>Neoptera</taxon>
        <taxon>Endopterygota</taxon>
        <taxon>Siphonaptera</taxon>
        <taxon>Pulicidae</taxon>
        <taxon>Xenopsyllinae</taxon>
        <taxon>Xenopsylla</taxon>
    </lineage>
</organism>
<feature type="signal peptide" evidence="1">
    <location>
        <begin position="1"/>
        <end position="25"/>
    </location>
</feature>
<keyword evidence="1" id="KW-0732">Signal</keyword>
<dbReference type="EMBL" id="GIIL01008037">
    <property type="protein sequence ID" value="NOV51763.1"/>
    <property type="molecule type" value="Transcribed_RNA"/>
</dbReference>
<feature type="chain" id="PRO_5026952849" evidence="1">
    <location>
        <begin position="26"/>
        <end position="83"/>
    </location>
</feature>
<protein>
    <submittedName>
        <fullName evidence="2">Putative secreted protein</fullName>
    </submittedName>
</protein>
<name>A0A6M2E097_XENCH</name>
<reference evidence="2" key="1">
    <citation type="submission" date="2020-03" db="EMBL/GenBank/DDBJ databases">
        <title>Transcriptomic Profiling of the Digestive Tract of the Rat Flea, Xenopsylla cheopis, Following Blood Feeding and Infection with Yersinia pestis.</title>
        <authorList>
            <person name="Bland D.M."/>
            <person name="Martens C.A."/>
            <person name="Virtaneva K."/>
            <person name="Kanakabandi K."/>
            <person name="Long D."/>
            <person name="Rosenke R."/>
            <person name="Saturday G.A."/>
            <person name="Hoyt F.H."/>
            <person name="Bruno D.P."/>
            <person name="Ribeiro J.M.C."/>
            <person name="Hinnebusch J."/>
        </authorList>
    </citation>
    <scope>NUCLEOTIDE SEQUENCE</scope>
</reference>
<sequence>MFVVSFFSMLLAASYLLSFLSLSRSSLDSLSSIFSYSWLIVHGLFKRRTSSFLMWFSLNTPHSCLEKPLSITHLSILFSRSLN</sequence>
<accession>A0A6M2E097</accession>
<evidence type="ECO:0000313" key="2">
    <source>
        <dbReference type="EMBL" id="NOV51763.1"/>
    </source>
</evidence>
<dbReference type="AlphaFoldDB" id="A0A6M2E097"/>
<evidence type="ECO:0000256" key="1">
    <source>
        <dbReference type="SAM" id="SignalP"/>
    </source>
</evidence>
<proteinExistence type="predicted"/>